<sequence>MPTTVHAARRTACSLRPVLSMEATVRPGTDTTVRALARAAGTLAGTAGAFRGTAFR</sequence>
<reference evidence="1" key="2">
    <citation type="submission" date="2020-09" db="EMBL/GenBank/DDBJ databases">
        <authorList>
            <person name="Sun Q."/>
            <person name="Ohkuma M."/>
        </authorList>
    </citation>
    <scope>NUCLEOTIDE SEQUENCE</scope>
    <source>
        <strain evidence="1">JCM 4790</strain>
    </source>
</reference>
<evidence type="ECO:0000313" key="1">
    <source>
        <dbReference type="EMBL" id="GGX54693.1"/>
    </source>
</evidence>
<keyword evidence="2" id="KW-1185">Reference proteome</keyword>
<reference evidence="1" key="1">
    <citation type="journal article" date="2014" name="Int. J. Syst. Evol. Microbiol.">
        <title>Complete genome sequence of Corynebacterium casei LMG S-19264T (=DSM 44701T), isolated from a smear-ripened cheese.</title>
        <authorList>
            <consortium name="US DOE Joint Genome Institute (JGI-PGF)"/>
            <person name="Walter F."/>
            <person name="Albersmeier A."/>
            <person name="Kalinowski J."/>
            <person name="Ruckert C."/>
        </authorList>
    </citation>
    <scope>NUCLEOTIDE SEQUENCE</scope>
    <source>
        <strain evidence="1">JCM 4790</strain>
    </source>
</reference>
<name>A0A918KAY6_9ACTN</name>
<accession>A0A918KAY6</accession>
<comment type="caution">
    <text evidence="1">The sequence shown here is derived from an EMBL/GenBank/DDBJ whole genome shotgun (WGS) entry which is preliminary data.</text>
</comment>
<gene>
    <name evidence="1" type="ORF">GCM10010358_05990</name>
</gene>
<protein>
    <submittedName>
        <fullName evidence="1">Uncharacterized protein</fullName>
    </submittedName>
</protein>
<evidence type="ECO:0000313" key="2">
    <source>
        <dbReference type="Proteomes" id="UP000619244"/>
    </source>
</evidence>
<dbReference type="Proteomes" id="UP000619244">
    <property type="component" value="Unassembled WGS sequence"/>
</dbReference>
<dbReference type="AlphaFoldDB" id="A0A918KAY6"/>
<organism evidence="1 2">
    <name type="scientific">Streptomyces minutiscleroticus</name>
    <dbReference type="NCBI Taxonomy" id="68238"/>
    <lineage>
        <taxon>Bacteria</taxon>
        <taxon>Bacillati</taxon>
        <taxon>Actinomycetota</taxon>
        <taxon>Actinomycetes</taxon>
        <taxon>Kitasatosporales</taxon>
        <taxon>Streptomycetaceae</taxon>
        <taxon>Streptomyces</taxon>
    </lineage>
</organism>
<dbReference type="EMBL" id="BMVU01000001">
    <property type="protein sequence ID" value="GGX54693.1"/>
    <property type="molecule type" value="Genomic_DNA"/>
</dbReference>
<proteinExistence type="predicted"/>